<organism evidence="2 3">
    <name type="scientific">Oldenlandia corymbosa var. corymbosa</name>
    <dbReference type="NCBI Taxonomy" id="529605"/>
    <lineage>
        <taxon>Eukaryota</taxon>
        <taxon>Viridiplantae</taxon>
        <taxon>Streptophyta</taxon>
        <taxon>Embryophyta</taxon>
        <taxon>Tracheophyta</taxon>
        <taxon>Spermatophyta</taxon>
        <taxon>Magnoliopsida</taxon>
        <taxon>eudicotyledons</taxon>
        <taxon>Gunneridae</taxon>
        <taxon>Pentapetalae</taxon>
        <taxon>asterids</taxon>
        <taxon>lamiids</taxon>
        <taxon>Gentianales</taxon>
        <taxon>Rubiaceae</taxon>
        <taxon>Rubioideae</taxon>
        <taxon>Spermacoceae</taxon>
        <taxon>Hedyotis-Oldenlandia complex</taxon>
        <taxon>Oldenlandia</taxon>
    </lineage>
</organism>
<sequence length="104" mass="11138">MESSKNFVGGETVLVKSEVGEEAAKSVEGKLTSEQDQEGKKSELGEFGDGNSGKGVGVKIEQKAGGGVIKYDSNFITVFLAFPAVLKIFECMVYSSLETDYFIP</sequence>
<feature type="compositionally biased region" description="Basic and acidic residues" evidence="1">
    <location>
        <begin position="21"/>
        <end position="44"/>
    </location>
</feature>
<protein>
    <submittedName>
        <fullName evidence="2">OLC1v1006548C1</fullName>
    </submittedName>
</protein>
<dbReference type="AlphaFoldDB" id="A0AAV1DJY8"/>
<gene>
    <name evidence="2" type="ORF">OLC1_LOCUS15594</name>
</gene>
<dbReference type="Proteomes" id="UP001161247">
    <property type="component" value="Chromosome 5"/>
</dbReference>
<evidence type="ECO:0000313" key="2">
    <source>
        <dbReference type="EMBL" id="CAI9107233.1"/>
    </source>
</evidence>
<evidence type="ECO:0000313" key="3">
    <source>
        <dbReference type="Proteomes" id="UP001161247"/>
    </source>
</evidence>
<feature type="region of interest" description="Disordered" evidence="1">
    <location>
        <begin position="21"/>
        <end position="55"/>
    </location>
</feature>
<accession>A0AAV1DJY8</accession>
<name>A0AAV1DJY8_OLDCO</name>
<keyword evidence="3" id="KW-1185">Reference proteome</keyword>
<dbReference type="EMBL" id="OX459122">
    <property type="protein sequence ID" value="CAI9107233.1"/>
    <property type="molecule type" value="Genomic_DNA"/>
</dbReference>
<evidence type="ECO:0000256" key="1">
    <source>
        <dbReference type="SAM" id="MobiDB-lite"/>
    </source>
</evidence>
<reference evidence="2" key="1">
    <citation type="submission" date="2023-03" db="EMBL/GenBank/DDBJ databases">
        <authorList>
            <person name="Julca I."/>
        </authorList>
    </citation>
    <scope>NUCLEOTIDE SEQUENCE</scope>
</reference>
<proteinExistence type="predicted"/>